<dbReference type="CDD" id="cd00077">
    <property type="entry name" value="HDc"/>
    <property type="match status" value="1"/>
</dbReference>
<reference evidence="2 3" key="1">
    <citation type="submission" date="2016-04" db="EMBL/GenBank/DDBJ databases">
        <authorList>
            <person name="Regsiter A."/>
            <person name="William W."/>
        </authorList>
    </citation>
    <scope>NUCLEOTIDE SEQUENCE [LARGE SCALE GENOMIC DNA]</scope>
    <source>
        <strain evidence="2 3">92</strain>
    </source>
</reference>
<feature type="domain" description="HD/PDEase" evidence="1">
    <location>
        <begin position="231"/>
        <end position="344"/>
    </location>
</feature>
<dbReference type="AlphaFoldDB" id="A0AAW9M1B1"/>
<feature type="domain" description="HD/PDEase" evidence="1">
    <location>
        <begin position="24"/>
        <end position="152"/>
    </location>
</feature>
<accession>A0AAW9M1B1</accession>
<dbReference type="PANTHER" id="PTHR45228">
    <property type="entry name" value="CYCLIC DI-GMP PHOSPHODIESTERASE TM_0186-RELATED"/>
    <property type="match status" value="1"/>
</dbReference>
<dbReference type="Pfam" id="PF01966">
    <property type="entry name" value="HD"/>
    <property type="match status" value="1"/>
</dbReference>
<proteinExistence type="predicted"/>
<evidence type="ECO:0000313" key="3">
    <source>
        <dbReference type="Proteomes" id="UP000245995"/>
    </source>
</evidence>
<dbReference type="Proteomes" id="UP000245995">
    <property type="component" value="Chromosome CITRO92"/>
</dbReference>
<evidence type="ECO:0000259" key="1">
    <source>
        <dbReference type="SMART" id="SM00471"/>
    </source>
</evidence>
<name>A0AAW9M1B1_CITAM</name>
<sequence>MSHYMNIKLIESLACISKIIDMINPRLNLHHVRTAFIAWHLARESRFTPAQCRKTLLAALLHDIGGLNEESRLQPLSYYDNELNNHAAVGAELLASVPLLNPLSSIVRYHHTHWDNGKGDYVNGEKVPRESHVVYLADRLDVLIALYRASDILSAKEEIINIIVGGEHILYNPEFINAFRKVANCEHFWLKIKSTEFDDYIQDIPRIHNDSISLHNFRDIANMLAFIIDGFSQNGVQHSLVVGRISGYLAREMGISPVQCLKIEIGGLLHNLTSLALCAAPAHTGEDNAIWGELYPIEAIRDIARWCQIQKTGVAQATHPLEVRILKASIWLASLLQGVTLSSEFKVRVGETAEIAPELADIVRQNSEVLLQIFQESVKERRALVQRINQLGLT</sequence>
<gene>
    <name evidence="2" type="ORF">CITRO92_0608</name>
</gene>
<dbReference type="InterPro" id="IPR052020">
    <property type="entry name" value="Cyclic_di-GMP/3'3'-cGAMP_PDE"/>
</dbReference>
<dbReference type="InterPro" id="IPR003607">
    <property type="entry name" value="HD/PDEase_dom"/>
</dbReference>
<organism evidence="2 3">
    <name type="scientific">Citrobacter amalonaticus</name>
    <dbReference type="NCBI Taxonomy" id="35703"/>
    <lineage>
        <taxon>Bacteria</taxon>
        <taxon>Pseudomonadati</taxon>
        <taxon>Pseudomonadota</taxon>
        <taxon>Gammaproteobacteria</taxon>
        <taxon>Enterobacterales</taxon>
        <taxon>Enterobacteriaceae</taxon>
        <taxon>Citrobacter</taxon>
    </lineage>
</organism>
<dbReference type="RefSeq" id="WP_224788351.1">
    <property type="nucleotide sequence ID" value="NZ_CABVLR010000010.1"/>
</dbReference>
<dbReference type="SUPFAM" id="SSF109604">
    <property type="entry name" value="HD-domain/PDEase-like"/>
    <property type="match status" value="2"/>
</dbReference>
<evidence type="ECO:0000313" key="2">
    <source>
        <dbReference type="EMBL" id="SAY91863.1"/>
    </source>
</evidence>
<dbReference type="EMBL" id="LT556085">
    <property type="protein sequence ID" value="SAY91863.1"/>
    <property type="molecule type" value="Genomic_DNA"/>
</dbReference>
<dbReference type="InterPro" id="IPR006674">
    <property type="entry name" value="HD_domain"/>
</dbReference>
<dbReference type="PANTHER" id="PTHR45228:SF8">
    <property type="entry name" value="TWO-COMPONENT RESPONSE REGULATOR-RELATED"/>
    <property type="match status" value="1"/>
</dbReference>
<protein>
    <recommendedName>
        <fullName evidence="1">HD/PDEase domain-containing protein</fullName>
    </recommendedName>
</protein>
<dbReference type="SMART" id="SM00471">
    <property type="entry name" value="HDc"/>
    <property type="match status" value="2"/>
</dbReference>
<dbReference type="Gene3D" id="1.10.3210.10">
    <property type="entry name" value="Hypothetical protein af1432"/>
    <property type="match status" value="1"/>
</dbReference>